<reference evidence="9" key="1">
    <citation type="submission" date="2022-12" db="EMBL/GenBank/DDBJ databases">
        <title>Genome assemblies of Blomia tropicalis.</title>
        <authorList>
            <person name="Cui Y."/>
        </authorList>
    </citation>
    <scope>NUCLEOTIDE SEQUENCE</scope>
    <source>
        <tissue evidence="9">Adult mites</tissue>
    </source>
</reference>
<evidence type="ECO:0000313" key="10">
    <source>
        <dbReference type="Proteomes" id="UP001142055"/>
    </source>
</evidence>
<keyword evidence="5" id="KW-0712">Selenocysteine</keyword>
<dbReference type="PANTHER" id="PTHR13077">
    <property type="entry name" value="SELENOPROTEIN F"/>
    <property type="match status" value="1"/>
</dbReference>
<keyword evidence="3 7" id="KW-0732">Signal</keyword>
<dbReference type="Gene3D" id="3.40.30.50">
    <property type="entry name" value="Sep15/SelM thioredoxin-like domain, active-site redox motif"/>
    <property type="match status" value="1"/>
</dbReference>
<comment type="subcellular location">
    <subcellularLocation>
        <location evidence="1">Endoplasmic reticulum lumen</location>
    </subcellularLocation>
</comment>
<sequence length="158" mass="18462">MTLWTNFYLAILAIVVVVKCEDTTKQDSTLSDEECRKVGFNKGELWCDRCSELNKFELDDLKPDCLKCCRDDDKISKKKYSFARLEYCECNIASFPQVKAFIRGDMSKKFSNLKIKFVRGITPILKLLDDKHNVVDELNIQKWDTDTIEEFLNERLAQ</sequence>
<dbReference type="SUPFAM" id="SSF52833">
    <property type="entry name" value="Thioredoxin-like"/>
    <property type="match status" value="1"/>
</dbReference>
<dbReference type="InterPro" id="IPR039992">
    <property type="entry name" value="Sep15_SelM"/>
</dbReference>
<evidence type="ECO:0000256" key="5">
    <source>
        <dbReference type="ARBA" id="ARBA00022933"/>
    </source>
</evidence>
<dbReference type="InterPro" id="IPR014912">
    <property type="entry name" value="Sep15_SelM_dom"/>
</dbReference>
<dbReference type="InterPro" id="IPR038219">
    <property type="entry name" value="Sep15/SelM_sf"/>
</dbReference>
<dbReference type="EMBL" id="JAPWDV010000001">
    <property type="protein sequence ID" value="KAJ6223207.1"/>
    <property type="molecule type" value="Genomic_DNA"/>
</dbReference>
<dbReference type="InterPro" id="IPR036249">
    <property type="entry name" value="Thioredoxin-like_sf"/>
</dbReference>
<evidence type="ECO:0000259" key="8">
    <source>
        <dbReference type="Pfam" id="PF08806"/>
    </source>
</evidence>
<evidence type="ECO:0000256" key="2">
    <source>
        <dbReference type="ARBA" id="ARBA00005742"/>
    </source>
</evidence>
<gene>
    <name evidence="9" type="ORF">RDWZM_001752</name>
</gene>
<evidence type="ECO:0000256" key="7">
    <source>
        <dbReference type="SAM" id="SignalP"/>
    </source>
</evidence>
<organism evidence="9 10">
    <name type="scientific">Blomia tropicalis</name>
    <name type="common">Mite</name>
    <dbReference type="NCBI Taxonomy" id="40697"/>
    <lineage>
        <taxon>Eukaryota</taxon>
        <taxon>Metazoa</taxon>
        <taxon>Ecdysozoa</taxon>
        <taxon>Arthropoda</taxon>
        <taxon>Chelicerata</taxon>
        <taxon>Arachnida</taxon>
        <taxon>Acari</taxon>
        <taxon>Acariformes</taxon>
        <taxon>Sarcoptiformes</taxon>
        <taxon>Astigmata</taxon>
        <taxon>Glycyphagoidea</taxon>
        <taxon>Echimyopodidae</taxon>
        <taxon>Blomia</taxon>
    </lineage>
</organism>
<feature type="signal peptide" evidence="7">
    <location>
        <begin position="1"/>
        <end position="20"/>
    </location>
</feature>
<evidence type="ECO:0000256" key="3">
    <source>
        <dbReference type="ARBA" id="ARBA00022729"/>
    </source>
</evidence>
<evidence type="ECO:0000256" key="6">
    <source>
        <dbReference type="ARBA" id="ARBA00040775"/>
    </source>
</evidence>
<comment type="similarity">
    <text evidence="2">Belongs to the selenoprotein M/F family.</text>
</comment>
<dbReference type="Pfam" id="PF08806">
    <property type="entry name" value="Sep15_SelM"/>
    <property type="match status" value="1"/>
</dbReference>
<accession>A0A9Q0MCR0</accession>
<keyword evidence="4" id="KW-0256">Endoplasmic reticulum</keyword>
<dbReference type="GO" id="GO:0016491">
    <property type="term" value="F:oxidoreductase activity"/>
    <property type="evidence" value="ECO:0007669"/>
    <property type="project" value="TreeGrafter"/>
</dbReference>
<comment type="caution">
    <text evidence="9">The sequence shown here is derived from an EMBL/GenBank/DDBJ whole genome shotgun (WGS) entry which is preliminary data.</text>
</comment>
<dbReference type="AlphaFoldDB" id="A0A9Q0MCR0"/>
<evidence type="ECO:0000313" key="9">
    <source>
        <dbReference type="EMBL" id="KAJ6223207.1"/>
    </source>
</evidence>
<evidence type="ECO:0000256" key="1">
    <source>
        <dbReference type="ARBA" id="ARBA00004319"/>
    </source>
</evidence>
<protein>
    <recommendedName>
        <fullName evidence="6">Selenoprotein F</fullName>
    </recommendedName>
</protein>
<feature type="chain" id="PRO_5040504147" description="Selenoprotein F" evidence="7">
    <location>
        <begin position="21"/>
        <end position="158"/>
    </location>
</feature>
<keyword evidence="10" id="KW-1185">Reference proteome</keyword>
<dbReference type="PANTHER" id="PTHR13077:SF6">
    <property type="entry name" value="SELENOPROTEIN F"/>
    <property type="match status" value="1"/>
</dbReference>
<name>A0A9Q0MCR0_BLOTA</name>
<dbReference type="OMA" id="IKPHCKQ"/>
<evidence type="ECO:0000256" key="4">
    <source>
        <dbReference type="ARBA" id="ARBA00022824"/>
    </source>
</evidence>
<proteinExistence type="inferred from homology"/>
<feature type="domain" description="Selenoprotein F/M" evidence="8">
    <location>
        <begin position="83"/>
        <end position="156"/>
    </location>
</feature>
<dbReference type="GO" id="GO:0005788">
    <property type="term" value="C:endoplasmic reticulum lumen"/>
    <property type="evidence" value="ECO:0007669"/>
    <property type="project" value="UniProtKB-SubCell"/>
</dbReference>
<dbReference type="Proteomes" id="UP001142055">
    <property type="component" value="Chromosome 1"/>
</dbReference>